<comment type="caution">
    <text evidence="12">The sequence shown here is derived from an EMBL/GenBank/DDBJ whole genome shotgun (WGS) entry which is preliminary data.</text>
</comment>
<name>A0ABT2ZPF5_9RHOB</name>
<evidence type="ECO:0000256" key="7">
    <source>
        <dbReference type="ARBA" id="ARBA00023125"/>
    </source>
</evidence>
<evidence type="ECO:0000256" key="1">
    <source>
        <dbReference type="ARBA" id="ARBA00008798"/>
    </source>
</evidence>
<keyword evidence="8 9" id="KW-0804">Transcription</keyword>
<evidence type="ECO:0000313" key="12">
    <source>
        <dbReference type="EMBL" id="MCV2873032.1"/>
    </source>
</evidence>
<accession>A0ABT2ZPF5</accession>
<keyword evidence="2 9" id="KW-0240">DNA-directed RNA polymerase</keyword>
<evidence type="ECO:0000256" key="3">
    <source>
        <dbReference type="ARBA" id="ARBA00022679"/>
    </source>
</evidence>
<sequence>MRQVQRQTQAQKLALTQVMRHSLALLSMDADELQDAIRRQQSRNGFLRTPPPAPPSGNTGEVRADTAAQESATDDLLRQVSLIRLSPRQSLLARDLVYSLDDRGFLPDSPEETADYLQCNLSELKVLLPLLQQGTEPAGLFAWSLADSFRLQLQARNRFDPLIERLLGRLDLIARQDIDAICAACEVDREDAVEMLDDIRALNPAPLVRQSAVEPQPSAPELLFTTSDGDTCTASLNESALPQILTDDALFSATMAAETDARAQSYYRDCYRGAASMVRAMQKRANTLLAAGQAIADHQHKYIRTGRARDKLPLTMAQLAHRIGVNKSTISRALSNCRIGTDLGVLPAGHFLARPVSDEAPDRTRDHVLNRLRLLVETEDPRCPLSDEALARQLVKARLPISRRTVAKYRQFLDIPGAYSRKANGGA</sequence>
<comment type="similarity">
    <text evidence="1 9">Belongs to the sigma-54 factor family.</text>
</comment>
<keyword evidence="6 9" id="KW-0731">Sigma factor</keyword>
<keyword evidence="13" id="KW-1185">Reference proteome</keyword>
<dbReference type="PANTHER" id="PTHR32248">
    <property type="entry name" value="RNA POLYMERASE SIGMA-54 FACTOR"/>
    <property type="match status" value="1"/>
</dbReference>
<comment type="function">
    <text evidence="9">Sigma factors are initiation factors that promote the attachment of RNA polymerase to specific initiation sites and are then released.</text>
</comment>
<dbReference type="Pfam" id="PF00309">
    <property type="entry name" value="Sigma54_AID"/>
    <property type="match status" value="1"/>
</dbReference>
<dbReference type="Pfam" id="PF04963">
    <property type="entry name" value="Sigma54_CBD"/>
    <property type="match status" value="1"/>
</dbReference>
<dbReference type="InterPro" id="IPR007046">
    <property type="entry name" value="RNA_pol_sigma_54_core-bd"/>
</dbReference>
<dbReference type="PANTHER" id="PTHR32248:SF4">
    <property type="entry name" value="RNA POLYMERASE SIGMA-54 FACTOR"/>
    <property type="match status" value="1"/>
</dbReference>
<evidence type="ECO:0000256" key="9">
    <source>
        <dbReference type="PIRNR" id="PIRNR000774"/>
    </source>
</evidence>
<proteinExistence type="inferred from homology"/>
<dbReference type="Gene3D" id="1.10.10.60">
    <property type="entry name" value="Homeodomain-like"/>
    <property type="match status" value="1"/>
</dbReference>
<dbReference type="PROSITE" id="PS50943">
    <property type="entry name" value="HTH_CROC1"/>
    <property type="match status" value="1"/>
</dbReference>
<evidence type="ECO:0000256" key="2">
    <source>
        <dbReference type="ARBA" id="ARBA00022478"/>
    </source>
</evidence>
<evidence type="ECO:0000256" key="4">
    <source>
        <dbReference type="ARBA" id="ARBA00022695"/>
    </source>
</evidence>
<dbReference type="Pfam" id="PF04552">
    <property type="entry name" value="Sigma54_DBD"/>
    <property type="match status" value="1"/>
</dbReference>
<evidence type="ECO:0000256" key="6">
    <source>
        <dbReference type="ARBA" id="ARBA00023082"/>
    </source>
</evidence>
<keyword evidence="7 9" id="KW-0238">DNA-binding</keyword>
<gene>
    <name evidence="12" type="ORF">OEZ71_12080</name>
</gene>
<keyword evidence="4 9" id="KW-0548">Nucleotidyltransferase</keyword>
<evidence type="ECO:0000256" key="8">
    <source>
        <dbReference type="ARBA" id="ARBA00023163"/>
    </source>
</evidence>
<dbReference type="Gene3D" id="1.10.10.1330">
    <property type="entry name" value="RNA polymerase sigma-54 factor, core-binding domain"/>
    <property type="match status" value="1"/>
</dbReference>
<dbReference type="InterPro" id="IPR001387">
    <property type="entry name" value="Cro/C1-type_HTH"/>
</dbReference>
<evidence type="ECO:0000256" key="5">
    <source>
        <dbReference type="ARBA" id="ARBA00023015"/>
    </source>
</evidence>
<dbReference type="RefSeq" id="WP_263740250.1">
    <property type="nucleotide sequence ID" value="NZ_JAOWKZ010000003.1"/>
</dbReference>
<keyword evidence="3 9" id="KW-0808">Transferase</keyword>
<reference evidence="12 13" key="1">
    <citation type="submission" date="2022-10" db="EMBL/GenBank/DDBJ databases">
        <title>Defluviimonas sp. nov., isolated from ocean surface sediments.</title>
        <authorList>
            <person name="He W."/>
            <person name="Wang L."/>
            <person name="Zhang D.-F."/>
        </authorList>
    </citation>
    <scope>NUCLEOTIDE SEQUENCE [LARGE SCALE GENOMIC DNA]</scope>
    <source>
        <strain evidence="12 13">WL0050</strain>
    </source>
</reference>
<keyword evidence="5 9" id="KW-0805">Transcription regulation</keyword>
<dbReference type="PIRSF" id="PIRSF000774">
    <property type="entry name" value="RpoN"/>
    <property type="match status" value="1"/>
</dbReference>
<dbReference type="PROSITE" id="PS50044">
    <property type="entry name" value="SIGMA54_3"/>
    <property type="match status" value="1"/>
</dbReference>
<evidence type="ECO:0000259" key="11">
    <source>
        <dbReference type="PROSITE" id="PS50943"/>
    </source>
</evidence>
<dbReference type="InterPro" id="IPR007634">
    <property type="entry name" value="RNA_pol_sigma_54_DNA-bd"/>
</dbReference>
<evidence type="ECO:0000313" key="13">
    <source>
        <dbReference type="Proteomes" id="UP001652564"/>
    </source>
</evidence>
<dbReference type="PRINTS" id="PR00045">
    <property type="entry name" value="SIGMA54FCT"/>
</dbReference>
<feature type="domain" description="HTH cro/C1-type" evidence="11">
    <location>
        <begin position="307"/>
        <end position="332"/>
    </location>
</feature>
<feature type="region of interest" description="Disordered" evidence="10">
    <location>
        <begin position="42"/>
        <end position="71"/>
    </location>
</feature>
<dbReference type="Proteomes" id="UP001652564">
    <property type="component" value="Unassembled WGS sequence"/>
</dbReference>
<organism evidence="12 13">
    <name type="scientific">Albidovulum litorale</name>
    <dbReference type="NCBI Taxonomy" id="2984134"/>
    <lineage>
        <taxon>Bacteria</taxon>
        <taxon>Pseudomonadati</taxon>
        <taxon>Pseudomonadota</taxon>
        <taxon>Alphaproteobacteria</taxon>
        <taxon>Rhodobacterales</taxon>
        <taxon>Paracoccaceae</taxon>
        <taxon>Albidovulum</taxon>
    </lineage>
</organism>
<dbReference type="CDD" id="cd00093">
    <property type="entry name" value="HTH_XRE"/>
    <property type="match status" value="1"/>
</dbReference>
<dbReference type="EMBL" id="JAOWKZ010000003">
    <property type="protein sequence ID" value="MCV2873032.1"/>
    <property type="molecule type" value="Genomic_DNA"/>
</dbReference>
<dbReference type="InterPro" id="IPR038709">
    <property type="entry name" value="RpoN_core-bd_sf"/>
</dbReference>
<protein>
    <recommendedName>
        <fullName evidence="9">RNA polymerase sigma-54 factor</fullName>
    </recommendedName>
</protein>
<dbReference type="PROSITE" id="PS00718">
    <property type="entry name" value="SIGMA54_2"/>
    <property type="match status" value="1"/>
</dbReference>
<dbReference type="InterPro" id="IPR000394">
    <property type="entry name" value="RNA_pol_sigma_54"/>
</dbReference>
<evidence type="ECO:0000256" key="10">
    <source>
        <dbReference type="SAM" id="MobiDB-lite"/>
    </source>
</evidence>